<proteinExistence type="predicted"/>
<dbReference type="Pfam" id="PF04883">
    <property type="entry name" value="HK97-gp10_like"/>
    <property type="match status" value="1"/>
</dbReference>
<sequence>MTKIQGLDRLKRKLAKLPAVAKQMIRQAMEAKANEIVAMMKNLVPVDDGTLRDSIGWTWGNAPKGSLTLASVQATGDSDMTLTIYAGNKEAFYARWVEFGTARHENGGLFAGSIHPGTTAQPFFFVSWRANKRRTVRAVRKASRDAAKKVAAGS</sequence>
<evidence type="ECO:0000313" key="2">
    <source>
        <dbReference type="Proteomes" id="UP000077098"/>
    </source>
</evidence>
<accession>A0A176X1X4</accession>
<organism evidence="1 2">
    <name type="scientific">Agrobacterium tumefaciens</name>
    <dbReference type="NCBI Taxonomy" id="358"/>
    <lineage>
        <taxon>Bacteria</taxon>
        <taxon>Pseudomonadati</taxon>
        <taxon>Pseudomonadota</taxon>
        <taxon>Alphaproteobacteria</taxon>
        <taxon>Hyphomicrobiales</taxon>
        <taxon>Rhizobiaceae</taxon>
        <taxon>Rhizobium/Agrobacterium group</taxon>
        <taxon>Agrobacterium</taxon>
        <taxon>Agrobacterium tumefaciens complex</taxon>
    </lineage>
</organism>
<reference evidence="1 2" key="1">
    <citation type="submission" date="2016-05" db="EMBL/GenBank/DDBJ databases">
        <authorList>
            <person name="Lavstsen T."/>
            <person name="Jespersen J.S."/>
        </authorList>
    </citation>
    <scope>NUCLEOTIDE SEQUENCE [LARGE SCALE GENOMIC DNA]</scope>
    <source>
        <strain evidence="1 2">KCJ1736</strain>
    </source>
</reference>
<dbReference type="AlphaFoldDB" id="A0A176X1X4"/>
<gene>
    <name evidence="1" type="ORF">A7J57_10405</name>
</gene>
<dbReference type="RefSeq" id="WP_063950412.1">
    <property type="nucleotide sequence ID" value="NZ_LXPS01000036.1"/>
</dbReference>
<dbReference type="InterPro" id="IPR010064">
    <property type="entry name" value="HK97-gp10_tail"/>
</dbReference>
<evidence type="ECO:0008006" key="3">
    <source>
        <dbReference type="Google" id="ProtNLM"/>
    </source>
</evidence>
<dbReference type="EMBL" id="LXPS01000036">
    <property type="protein sequence ID" value="OAE40664.1"/>
    <property type="molecule type" value="Genomic_DNA"/>
</dbReference>
<dbReference type="NCBIfam" id="TIGR01725">
    <property type="entry name" value="phge_HK97_gp10"/>
    <property type="match status" value="1"/>
</dbReference>
<evidence type="ECO:0000313" key="1">
    <source>
        <dbReference type="EMBL" id="OAE40664.1"/>
    </source>
</evidence>
<comment type="caution">
    <text evidence="1">The sequence shown here is derived from an EMBL/GenBank/DDBJ whole genome shotgun (WGS) entry which is preliminary data.</text>
</comment>
<protein>
    <recommendedName>
        <fullName evidence="3">HK97 gp10 family phage protein</fullName>
    </recommendedName>
</protein>
<dbReference type="Proteomes" id="UP000077098">
    <property type="component" value="Unassembled WGS sequence"/>
</dbReference>
<name>A0A176X1X4_AGRTU</name>